<comment type="caution">
    <text evidence="1">The sequence shown here is derived from an EMBL/GenBank/DDBJ whole genome shotgun (WGS) entry which is preliminary data.</text>
</comment>
<accession>A0A1A7BGH9</accession>
<organism evidence="1 2">
    <name type="scientific">Erythrobacter dokdonensis DSW-74</name>
    <dbReference type="NCBI Taxonomy" id="1300349"/>
    <lineage>
        <taxon>Bacteria</taxon>
        <taxon>Pseudomonadati</taxon>
        <taxon>Pseudomonadota</taxon>
        <taxon>Alphaproteobacteria</taxon>
        <taxon>Sphingomonadales</taxon>
        <taxon>Erythrobacteraceae</taxon>
        <taxon>Erythrobacter/Porphyrobacter group</taxon>
        <taxon>Erythrobacter</taxon>
    </lineage>
</organism>
<proteinExistence type="predicted"/>
<evidence type="ECO:0008006" key="3">
    <source>
        <dbReference type="Google" id="ProtNLM"/>
    </source>
</evidence>
<sequence>MTREAYLIAGIVGIAVLAGDAWASNPAWTRYSASASGSTDARACAAARDKAAAHARAHLGLNLGQCRCQPAAEGQNRTCRINYEILTKE</sequence>
<dbReference type="EMBL" id="LZYB01000005">
    <property type="protein sequence ID" value="OBV10522.1"/>
    <property type="molecule type" value="Genomic_DNA"/>
</dbReference>
<gene>
    <name evidence="1" type="ORF">I603_2124</name>
</gene>
<evidence type="ECO:0000313" key="1">
    <source>
        <dbReference type="EMBL" id="OBV10522.1"/>
    </source>
</evidence>
<keyword evidence="2" id="KW-1185">Reference proteome</keyword>
<reference evidence="1 2" key="1">
    <citation type="submission" date="2016-06" db="EMBL/GenBank/DDBJ databases">
        <title>Genome sequence of Porphyrobacter dokdonensis DSW-74.</title>
        <authorList>
            <person name="Kim J.F."/>
            <person name="Song J.Y."/>
        </authorList>
    </citation>
    <scope>NUCLEOTIDE SEQUENCE [LARGE SCALE GENOMIC DNA]</scope>
    <source>
        <strain evidence="1 2">DSW-74</strain>
    </source>
</reference>
<name>A0A1A7BGH9_9SPHN</name>
<dbReference type="STRING" id="1300349.I603_2124"/>
<evidence type="ECO:0000313" key="2">
    <source>
        <dbReference type="Proteomes" id="UP000092484"/>
    </source>
</evidence>
<dbReference type="Proteomes" id="UP000092484">
    <property type="component" value="Unassembled WGS sequence"/>
</dbReference>
<protein>
    <recommendedName>
        <fullName evidence="3">DUF4189 domain-containing protein</fullName>
    </recommendedName>
</protein>
<dbReference type="AlphaFoldDB" id="A0A1A7BGH9"/>
<dbReference type="RefSeq" id="WP_068864842.1">
    <property type="nucleotide sequence ID" value="NZ_LZYB01000005.1"/>
</dbReference>